<feature type="transmembrane region" description="Helical" evidence="2">
    <location>
        <begin position="307"/>
        <end position="329"/>
    </location>
</feature>
<dbReference type="SUPFAM" id="SSF81606">
    <property type="entry name" value="PP2C-like"/>
    <property type="match status" value="1"/>
</dbReference>
<dbReference type="PANTHER" id="PTHR43156">
    <property type="entry name" value="STAGE II SPORULATION PROTEIN E-RELATED"/>
    <property type="match status" value="1"/>
</dbReference>
<dbReference type="InterPro" id="IPR003660">
    <property type="entry name" value="HAMP_dom"/>
</dbReference>
<dbReference type="CDD" id="cd12913">
    <property type="entry name" value="PDC1_MCP_like"/>
    <property type="match status" value="1"/>
</dbReference>
<dbReference type="InterPro" id="IPR036457">
    <property type="entry name" value="PPM-type-like_dom_sf"/>
</dbReference>
<organism evidence="4 5">
    <name type="scientific">Thiorhodovibrio frisius</name>
    <dbReference type="NCBI Taxonomy" id="631362"/>
    <lineage>
        <taxon>Bacteria</taxon>
        <taxon>Pseudomonadati</taxon>
        <taxon>Pseudomonadota</taxon>
        <taxon>Gammaproteobacteria</taxon>
        <taxon>Chromatiales</taxon>
        <taxon>Chromatiaceae</taxon>
        <taxon>Thiorhodovibrio</taxon>
    </lineage>
</organism>
<dbReference type="RefSeq" id="WP_009149743.1">
    <property type="nucleotide sequence ID" value="NZ_CP121471.1"/>
</dbReference>
<evidence type="ECO:0000256" key="2">
    <source>
        <dbReference type="SAM" id="Phobius"/>
    </source>
</evidence>
<dbReference type="Pfam" id="PF07228">
    <property type="entry name" value="SpoIIE"/>
    <property type="match status" value="1"/>
</dbReference>
<feature type="transmembrane region" description="Helical" evidence="2">
    <location>
        <begin position="278"/>
        <end position="295"/>
    </location>
</feature>
<reference evidence="4 5" key="2">
    <citation type="submission" date="2011-11" db="EMBL/GenBank/DDBJ databases">
        <authorList>
            <consortium name="US DOE Joint Genome Institute"/>
            <person name="Lucas S."/>
            <person name="Han J."/>
            <person name="Lapidus A."/>
            <person name="Cheng J.-F."/>
            <person name="Goodwin L."/>
            <person name="Pitluck S."/>
            <person name="Peters L."/>
            <person name="Ovchinnikova G."/>
            <person name="Zhang X."/>
            <person name="Detter J.C."/>
            <person name="Han C."/>
            <person name="Tapia R."/>
            <person name="Land M."/>
            <person name="Hauser L."/>
            <person name="Kyrpides N."/>
            <person name="Ivanova N."/>
            <person name="Pagani I."/>
            <person name="Vogl K."/>
            <person name="Liu Z."/>
            <person name="Overmann J."/>
            <person name="Frigaard N.-U."/>
            <person name="Bryant D."/>
            <person name="Woyke T."/>
        </authorList>
    </citation>
    <scope>NUCLEOTIDE SEQUENCE [LARGE SCALE GENOMIC DNA]</scope>
    <source>
        <strain evidence="4 5">970</strain>
    </source>
</reference>
<dbReference type="GO" id="GO:0016020">
    <property type="term" value="C:membrane"/>
    <property type="evidence" value="ECO:0007669"/>
    <property type="project" value="InterPro"/>
</dbReference>
<dbReference type="Gene3D" id="6.10.340.10">
    <property type="match status" value="1"/>
</dbReference>
<dbReference type="CDD" id="cd12912">
    <property type="entry name" value="PDC2_MCP_like"/>
    <property type="match status" value="1"/>
</dbReference>
<dbReference type="eggNOG" id="COG2770">
    <property type="taxonomic scope" value="Bacteria"/>
</dbReference>
<evidence type="ECO:0000313" key="4">
    <source>
        <dbReference type="EMBL" id="EIC22736.1"/>
    </source>
</evidence>
<dbReference type="InterPro" id="IPR001932">
    <property type="entry name" value="PPM-type_phosphatase-like_dom"/>
</dbReference>
<dbReference type="Gene3D" id="3.60.40.10">
    <property type="entry name" value="PPM-type phosphatase domain"/>
    <property type="match status" value="1"/>
</dbReference>
<dbReference type="STRING" id="631362.Thi970DRAFT_03017"/>
<sequence length="616" mass="68963">MISKSLGLKLTVLVLGVSALILGAVLTNTYLFSKHVIVEQAEERSRTLGREAANRIAALIKPVEQAAQNIALAMEDSSLRSEEISLLPQRVVNNNQDLFGMAIAFEPYELSKDKRFFSPYSYRDQDEIKSIMIGGPDENYFELHWYKVCKEKGVPVWSEPYYDTVGSKSLMVTYSVPFYRADKGGTHFAGVVTADITLDWLQEMMSGFKLYQTGYTLILSASGTFIYHPVQQLVSNETIFSLADRLQSEELTEIGRNMIAGKTDFIVRPSFRDKKESFLFYMPLPIGGWSLGFLFPTNEVLTHVHELTRNTLLIGLAGFVVLTLAVLWISRRITQPIRTLSDGALEIAGGNLYATLPSAQSKDEVGQLTDSLNTMQKSLHAYVANLEQTTIHKERIESELRIARDIQMGILPKLFPAFSEYEEFDIFASLKSAKEVGGDLYDFFFIDPHHVCFNIGDVSGKGVPAAFFMAITKTLIKVMAERDSDPHRIIEKVNNDLAEDNESCMFVTLFLAILDIRTGQVSYCCAGHNPPILRQAGVTTYLKTMGEPIAGALPDIEYTTQYLTLAPGDTIFLYTDGVTEAMNINDELYSDARLLNFMTQVETQNAADIIEPYHYP</sequence>
<feature type="transmembrane region" description="Helical" evidence="2">
    <location>
        <begin position="6"/>
        <end position="26"/>
    </location>
</feature>
<gene>
    <name evidence="4" type="ORF">Thi970DRAFT_03017</name>
</gene>
<reference evidence="5" key="1">
    <citation type="submission" date="2011-06" db="EMBL/GenBank/DDBJ databases">
        <authorList>
            <consortium name="US DOE Joint Genome Institute (JGI-PGF)"/>
            <person name="Lucas S."/>
            <person name="Han J."/>
            <person name="Lapidus A."/>
            <person name="Cheng J.-F."/>
            <person name="Goodwin L."/>
            <person name="Pitluck S."/>
            <person name="Peters L."/>
            <person name="Land M.L."/>
            <person name="Hauser L."/>
            <person name="Vogl K."/>
            <person name="Liu Z."/>
            <person name="Overmann J."/>
            <person name="Frigaard N.-U."/>
            <person name="Bryant D.A."/>
            <person name="Woyke T.J."/>
        </authorList>
    </citation>
    <scope>NUCLEOTIDE SEQUENCE [LARGE SCALE GENOMIC DNA]</scope>
    <source>
        <strain evidence="5">970</strain>
    </source>
</reference>
<dbReference type="SUPFAM" id="SSF158472">
    <property type="entry name" value="HAMP domain-like"/>
    <property type="match status" value="1"/>
</dbReference>
<evidence type="ECO:0000259" key="3">
    <source>
        <dbReference type="PROSITE" id="PS50885"/>
    </source>
</evidence>
<keyword evidence="5" id="KW-1185">Reference proteome</keyword>
<accession>H8Z2P3</accession>
<evidence type="ECO:0000256" key="1">
    <source>
        <dbReference type="ARBA" id="ARBA00022801"/>
    </source>
</evidence>
<dbReference type="HOGENOM" id="CLU_020306_0_0_6"/>
<proteinExistence type="predicted"/>
<dbReference type="PANTHER" id="PTHR43156:SF2">
    <property type="entry name" value="STAGE II SPORULATION PROTEIN E"/>
    <property type="match status" value="1"/>
</dbReference>
<dbReference type="OrthoDB" id="9811749at2"/>
<dbReference type="AlphaFoldDB" id="H8Z2P3"/>
<keyword evidence="2" id="KW-1133">Transmembrane helix</keyword>
<dbReference type="PROSITE" id="PS50885">
    <property type="entry name" value="HAMP"/>
    <property type="match status" value="1"/>
</dbReference>
<evidence type="ECO:0000313" key="5">
    <source>
        <dbReference type="Proteomes" id="UP000002964"/>
    </source>
</evidence>
<dbReference type="GO" id="GO:0016791">
    <property type="term" value="F:phosphatase activity"/>
    <property type="evidence" value="ECO:0007669"/>
    <property type="project" value="TreeGrafter"/>
</dbReference>
<keyword evidence="2" id="KW-0812">Transmembrane</keyword>
<dbReference type="CDD" id="cd06225">
    <property type="entry name" value="HAMP"/>
    <property type="match status" value="1"/>
</dbReference>
<dbReference type="Gene3D" id="3.30.450.20">
    <property type="entry name" value="PAS domain"/>
    <property type="match status" value="2"/>
</dbReference>
<dbReference type="InterPro" id="IPR052016">
    <property type="entry name" value="Bact_Sigma-Reg"/>
</dbReference>
<dbReference type="SMART" id="SM00304">
    <property type="entry name" value="HAMP"/>
    <property type="match status" value="1"/>
</dbReference>
<keyword evidence="1" id="KW-0378">Hydrolase</keyword>
<dbReference type="Proteomes" id="UP000002964">
    <property type="component" value="Unassembled WGS sequence"/>
</dbReference>
<dbReference type="EMBL" id="JH603169">
    <property type="protein sequence ID" value="EIC22736.1"/>
    <property type="molecule type" value="Genomic_DNA"/>
</dbReference>
<keyword evidence="2" id="KW-0472">Membrane</keyword>
<protein>
    <submittedName>
        <fullName evidence="4">HAMP domain-containing protein,cache domain-containing protein</fullName>
    </submittedName>
</protein>
<dbReference type="eggNOG" id="COG2208">
    <property type="taxonomic scope" value="Bacteria"/>
</dbReference>
<dbReference type="GO" id="GO:0007165">
    <property type="term" value="P:signal transduction"/>
    <property type="evidence" value="ECO:0007669"/>
    <property type="project" value="InterPro"/>
</dbReference>
<dbReference type="Pfam" id="PF22673">
    <property type="entry name" value="MCP-like_PDC_1"/>
    <property type="match status" value="1"/>
</dbReference>
<feature type="domain" description="HAMP" evidence="3">
    <location>
        <begin position="331"/>
        <end position="384"/>
    </location>
</feature>
<dbReference type="Pfam" id="PF00672">
    <property type="entry name" value="HAMP"/>
    <property type="match status" value="1"/>
</dbReference>
<name>H8Z2P3_9GAMM</name>
<dbReference type="SMART" id="SM00331">
    <property type="entry name" value="PP2C_SIG"/>
    <property type="match status" value="1"/>
</dbReference>